<dbReference type="InterPro" id="IPR046389">
    <property type="entry name" value="Sliding_clamp_T4"/>
</dbReference>
<dbReference type="HAMAP" id="MF_04161">
    <property type="entry name" value="Sliding_clamp_T4"/>
    <property type="match status" value="1"/>
</dbReference>
<keyword evidence="1" id="KW-0235">DNA replication</keyword>
<name>A0AAU6W4C8_9VIRU</name>
<gene>
    <name evidence="2" type="ORF">Cygsa01_00036</name>
</gene>
<keyword evidence="1" id="KW-1194">Viral DNA replication</keyword>
<dbReference type="GO" id="GO:0019083">
    <property type="term" value="P:viral transcription"/>
    <property type="evidence" value="ECO:0007669"/>
    <property type="project" value="UniProtKB-UniRule"/>
</dbReference>
<dbReference type="EMBL" id="PP179332">
    <property type="protein sequence ID" value="XAI71082.1"/>
    <property type="molecule type" value="Genomic_DNA"/>
</dbReference>
<dbReference type="GO" id="GO:0030337">
    <property type="term" value="F:DNA polymerase processivity factor activity"/>
    <property type="evidence" value="ECO:0007669"/>
    <property type="project" value="UniProtKB-UniRule"/>
</dbReference>
<keyword evidence="1" id="KW-1195">Viral transcription</keyword>
<protein>
    <recommendedName>
        <fullName evidence="1">Sliding clamp</fullName>
    </recommendedName>
    <alternativeName>
        <fullName evidence="1">DNA polymerase accessory protein Gp45</fullName>
    </alternativeName>
    <alternativeName>
        <fullName evidence="1">DNA polymerase clamp</fullName>
    </alternativeName>
</protein>
<sequence length="227" mass="24679">MTQQSVKLSKDTLEVLKMMATINGSMAFKAGNKLRTLSPGGGSIFAEVEIAEEFPIPFSIYELGKFLGVLNLATMKDATLLFEDDKKVVIKGSGSTKINYYFTSDSFVTAPDKELVLPSVELDVTLTADVIDGFMRAASALGHKIMALTVREGNAYLVATNPDQGDASNDYEVDLGPVEAADAVYKLKIENIKLLTGDYRVQVCARGMVGFLNDERKLKVFIGLEMA</sequence>
<comment type="function">
    <text evidence="1">Sliding clamp that encircles the genomic DNA and links the DNA polymerase to the template to control the processivity of DNA synthesis. Responsible for tethering the catalytic subunit of DNA polymerase to DNA during high-speed replication. Interaction with the sliding-clamp-loader opens the sliding clamp so that it can be loaded around the DNA template. During transcription, encircles the DNA and tethers host RNA polymerase (RNAP) to it.</text>
</comment>
<reference evidence="2" key="1">
    <citation type="journal article" date="2024" name="J. Gen. Virol.">
        <title>Novel phages of Pseudomonas syringae unveil numerous potential auxiliary metabolic genes.</title>
        <authorList>
            <person name="Feltin C."/>
            <person name="Garneau J.R."/>
            <person name="Morris C.E."/>
            <person name="Berard A."/>
            <person name="Torres-Barcelo C."/>
        </authorList>
    </citation>
    <scope>NUCLEOTIDE SEQUENCE</scope>
</reference>
<dbReference type="SUPFAM" id="SSF55979">
    <property type="entry name" value="DNA clamp"/>
    <property type="match status" value="2"/>
</dbReference>
<dbReference type="GO" id="GO:0006260">
    <property type="term" value="P:DNA replication"/>
    <property type="evidence" value="ECO:0007669"/>
    <property type="project" value="UniProtKB-KW"/>
</dbReference>
<dbReference type="InterPro" id="IPR046938">
    <property type="entry name" value="DNA_clamp_sf"/>
</dbReference>
<comment type="subunit">
    <text evidence="1">Homotrimer. Interacts with the viral DNA polymerase; this interaction constitutes the polymerase holoenzyme. Interacts with the sliding-clamp-loader; this interaction allows the sliding-clamp-loader to open the sliding clamp. Interacts with the viral DNA ligase. Part of the replicase complex that includes the DNA polymerase, the polymerase clamp, the clamp loader complex, the single-stranded DNA binding protein, the primase, the helicase and the helicase assembly factor. Interacts with the viral RNA polymerase (RNAP). Part of the transcription activation complex containing host RNAP, the viral RNA polymerase sigma-like factor, the late transcription coactivator, and the sliding clamp.</text>
</comment>
<comment type="similarity">
    <text evidence="1">Belongs to the Tevenvirinae sliding clamp family.</text>
</comment>
<dbReference type="GO" id="GO:0039693">
    <property type="term" value="P:viral DNA genome replication"/>
    <property type="evidence" value="ECO:0007669"/>
    <property type="project" value="UniProtKB-UniRule"/>
</dbReference>
<accession>A0AAU6W4C8</accession>
<evidence type="ECO:0000256" key="1">
    <source>
        <dbReference type="HAMAP-Rule" id="MF_04161"/>
    </source>
</evidence>
<evidence type="ECO:0000313" key="2">
    <source>
        <dbReference type="EMBL" id="XAI71082.1"/>
    </source>
</evidence>
<proteinExistence type="inferred from homology"/>
<dbReference type="Gene3D" id="3.70.10.10">
    <property type="match status" value="1"/>
</dbReference>
<organism evidence="2">
    <name type="scientific">Pseudomonas phage Cygsa01</name>
    <dbReference type="NCBI Taxonomy" id="3138529"/>
    <lineage>
        <taxon>Viruses</taxon>
    </lineage>
</organism>